<organism evidence="1 2">
    <name type="scientific">Daphnia magna</name>
    <dbReference type="NCBI Taxonomy" id="35525"/>
    <lineage>
        <taxon>Eukaryota</taxon>
        <taxon>Metazoa</taxon>
        <taxon>Ecdysozoa</taxon>
        <taxon>Arthropoda</taxon>
        <taxon>Crustacea</taxon>
        <taxon>Branchiopoda</taxon>
        <taxon>Diplostraca</taxon>
        <taxon>Cladocera</taxon>
        <taxon>Anomopoda</taxon>
        <taxon>Daphniidae</taxon>
        <taxon>Daphnia</taxon>
    </lineage>
</organism>
<proteinExistence type="predicted"/>
<dbReference type="EMBL" id="JAOYFB010000001">
    <property type="protein sequence ID" value="KAK4004247.1"/>
    <property type="molecule type" value="Genomic_DNA"/>
</dbReference>
<accession>A0ABQ9YUB6</accession>
<evidence type="ECO:0000313" key="2">
    <source>
        <dbReference type="Proteomes" id="UP001234178"/>
    </source>
</evidence>
<comment type="caution">
    <text evidence="1">The sequence shown here is derived from an EMBL/GenBank/DDBJ whole genome shotgun (WGS) entry which is preliminary data.</text>
</comment>
<keyword evidence="2" id="KW-1185">Reference proteome</keyword>
<gene>
    <name evidence="1" type="ORF">OUZ56_005989</name>
</gene>
<reference evidence="1 2" key="1">
    <citation type="journal article" date="2023" name="Nucleic Acids Res.">
        <title>The hologenome of Daphnia magna reveals possible DNA methylation and microbiome-mediated evolution of the host genome.</title>
        <authorList>
            <person name="Chaturvedi A."/>
            <person name="Li X."/>
            <person name="Dhandapani V."/>
            <person name="Marshall H."/>
            <person name="Kissane S."/>
            <person name="Cuenca-Cambronero M."/>
            <person name="Asole G."/>
            <person name="Calvet F."/>
            <person name="Ruiz-Romero M."/>
            <person name="Marangio P."/>
            <person name="Guigo R."/>
            <person name="Rago D."/>
            <person name="Mirbahai L."/>
            <person name="Eastwood N."/>
            <person name="Colbourne J.K."/>
            <person name="Zhou J."/>
            <person name="Mallon E."/>
            <person name="Orsini L."/>
        </authorList>
    </citation>
    <scope>NUCLEOTIDE SEQUENCE [LARGE SCALE GENOMIC DNA]</scope>
    <source>
        <strain evidence="1">LRV0_1</strain>
    </source>
</reference>
<evidence type="ECO:0000313" key="1">
    <source>
        <dbReference type="EMBL" id="KAK4004247.1"/>
    </source>
</evidence>
<dbReference type="Proteomes" id="UP001234178">
    <property type="component" value="Unassembled WGS sequence"/>
</dbReference>
<protein>
    <submittedName>
        <fullName evidence="1">Uncharacterized protein</fullName>
    </submittedName>
</protein>
<sequence length="200" mass="22524">MGRKGGVVAKDVVDHPNYLGHLNESSVRVEITHGSPKKLVTAPRGHEDRQMLAIGVERDLEISIGGVEGTEELGVAGYFRDSIARRISGSVDMCHPLGWFRDQFDDAFVLQFVQLLLYFWSVGECNGSGAVNIIRNGVVFQADDHFWSVHASQPRRLVEYLSEFRHKFLSHALCQLVRRVVRIFCRNDHGRLTAGSAIWH</sequence>
<name>A0ABQ9YUB6_9CRUS</name>